<feature type="region of interest" description="Disordered" evidence="1">
    <location>
        <begin position="65"/>
        <end position="86"/>
    </location>
</feature>
<comment type="caution">
    <text evidence="2">The sequence shown here is derived from an EMBL/GenBank/DDBJ whole genome shotgun (WGS) entry which is preliminary data.</text>
</comment>
<keyword evidence="3" id="KW-1185">Reference proteome</keyword>
<dbReference type="Proteomes" id="UP001597092">
    <property type="component" value="Unassembled WGS sequence"/>
</dbReference>
<evidence type="ECO:0000313" key="2">
    <source>
        <dbReference type="EMBL" id="MFD1687546.1"/>
    </source>
</evidence>
<protein>
    <recommendedName>
        <fullName evidence="4">SpoVT-AbrB domain-containing protein</fullName>
    </recommendedName>
</protein>
<gene>
    <name evidence="2" type="ORF">ACFSAS_18330</name>
</gene>
<name>A0ABD6DZ68_9EURY</name>
<organism evidence="2 3">
    <name type="scientific">Halobellus litoreus</name>
    <dbReference type="NCBI Taxonomy" id="755310"/>
    <lineage>
        <taxon>Archaea</taxon>
        <taxon>Methanobacteriati</taxon>
        <taxon>Methanobacteriota</taxon>
        <taxon>Stenosarchaea group</taxon>
        <taxon>Halobacteria</taxon>
        <taxon>Halobacteriales</taxon>
        <taxon>Haloferacaceae</taxon>
        <taxon>Halobellus</taxon>
    </lineage>
</organism>
<accession>A0ABD6DZ68</accession>
<evidence type="ECO:0000313" key="3">
    <source>
        <dbReference type="Proteomes" id="UP001597092"/>
    </source>
</evidence>
<dbReference type="EMBL" id="JBHUDP010000014">
    <property type="protein sequence ID" value="MFD1687546.1"/>
    <property type="molecule type" value="Genomic_DNA"/>
</dbReference>
<feature type="compositionally biased region" description="Acidic residues" evidence="1">
    <location>
        <begin position="68"/>
        <end position="77"/>
    </location>
</feature>
<proteinExistence type="predicted"/>
<evidence type="ECO:0008006" key="4">
    <source>
        <dbReference type="Google" id="ProtNLM"/>
    </source>
</evidence>
<dbReference type="AlphaFoldDB" id="A0ABD6DZ68"/>
<evidence type="ECO:0000256" key="1">
    <source>
        <dbReference type="SAM" id="MobiDB-lite"/>
    </source>
</evidence>
<dbReference type="RefSeq" id="WP_256309021.1">
    <property type="nucleotide sequence ID" value="NZ_JANHAW010000004.1"/>
</dbReference>
<reference evidence="2 3" key="1">
    <citation type="journal article" date="2019" name="Int. J. Syst. Evol. Microbiol.">
        <title>The Global Catalogue of Microorganisms (GCM) 10K type strain sequencing project: providing services to taxonomists for standard genome sequencing and annotation.</title>
        <authorList>
            <consortium name="The Broad Institute Genomics Platform"/>
            <consortium name="The Broad Institute Genome Sequencing Center for Infectious Disease"/>
            <person name="Wu L."/>
            <person name="Ma J."/>
        </authorList>
    </citation>
    <scope>NUCLEOTIDE SEQUENCE [LARGE SCALE GENOMIC DNA]</scope>
    <source>
        <strain evidence="2 3">CGMCC 1.10387</strain>
    </source>
</reference>
<sequence length="98" mass="10638">MMDCVRLQDGGASFRLTIPARMIEASGLLIKETEDATIEDSHLAVEDPMALLQLDESEGIITVKLPEPSEETPEPEASEPTLTDVERKVLEEANSGAD</sequence>